<gene>
    <name evidence="2" type="ORF">D6C85_04163</name>
</gene>
<dbReference type="Proteomes" id="UP000309734">
    <property type="component" value="Unassembled WGS sequence"/>
</dbReference>
<evidence type="ECO:0000259" key="1">
    <source>
        <dbReference type="Pfam" id="PF14737"/>
    </source>
</evidence>
<evidence type="ECO:0000313" key="3">
    <source>
        <dbReference type="Proteomes" id="UP000309734"/>
    </source>
</evidence>
<dbReference type="InterPro" id="IPR027974">
    <property type="entry name" value="DUF4470"/>
</dbReference>
<protein>
    <recommendedName>
        <fullName evidence="1">DUF4470 domain-containing protein</fullName>
    </recommendedName>
</protein>
<name>A0A4S9X4D1_AURPU</name>
<comment type="caution">
    <text evidence="2">The sequence shown here is derived from an EMBL/GenBank/DDBJ whole genome shotgun (WGS) entry which is preliminary data.</text>
</comment>
<dbReference type="Pfam" id="PF14737">
    <property type="entry name" value="DUF4470"/>
    <property type="match status" value="1"/>
</dbReference>
<organism evidence="2 3">
    <name type="scientific">Aureobasidium pullulans</name>
    <name type="common">Black yeast</name>
    <name type="synonym">Pullularia pullulans</name>
    <dbReference type="NCBI Taxonomy" id="5580"/>
    <lineage>
        <taxon>Eukaryota</taxon>
        <taxon>Fungi</taxon>
        <taxon>Dikarya</taxon>
        <taxon>Ascomycota</taxon>
        <taxon>Pezizomycotina</taxon>
        <taxon>Dothideomycetes</taxon>
        <taxon>Dothideomycetidae</taxon>
        <taxon>Dothideales</taxon>
        <taxon>Saccotheciaceae</taxon>
        <taxon>Aureobasidium</taxon>
    </lineage>
</organism>
<dbReference type="EMBL" id="QZBS01000099">
    <property type="protein sequence ID" value="THZ73330.1"/>
    <property type="molecule type" value="Genomic_DNA"/>
</dbReference>
<sequence length="245" mass="27982">MASESEELRQLGNVLYKQGKLYEGHYEKCVKQVEKASELANAKGQVDPASANKLKIRKVKALIMLDRLPEVLEAISPDEPNAELKTLADAVKKALLSNPEISNREKVRKEELEKIVKDLPRFKSVLLTNQEYYHIGHDEQQSNFKPIDAEQEKTAYLFAGIGDARHLHGTWMKIHEHERKQAEKSTAKYHFTIIDTKATVIARAMIIFLLLEELSDTSNISTDQREEILGTLFYVYINHIMPPKA</sequence>
<reference evidence="2 3" key="1">
    <citation type="submission" date="2018-10" db="EMBL/GenBank/DDBJ databases">
        <title>Fifty Aureobasidium pullulans genomes reveal a recombining polyextremotolerant generalist.</title>
        <authorList>
            <person name="Gostincar C."/>
            <person name="Turk M."/>
            <person name="Zajc J."/>
            <person name="Gunde-Cimerman N."/>
        </authorList>
    </citation>
    <scope>NUCLEOTIDE SEQUENCE [LARGE SCALE GENOMIC DNA]</scope>
    <source>
        <strain evidence="2 3">EXF-3519</strain>
    </source>
</reference>
<evidence type="ECO:0000313" key="2">
    <source>
        <dbReference type="EMBL" id="THZ73330.1"/>
    </source>
</evidence>
<proteinExistence type="predicted"/>
<accession>A0A4S9X4D1</accession>
<feature type="domain" description="DUF4470" evidence="1">
    <location>
        <begin position="142"/>
        <end position="234"/>
    </location>
</feature>
<dbReference type="AlphaFoldDB" id="A0A4S9X4D1"/>